<comment type="caution">
    <text evidence="1">The sequence shown here is derived from an EMBL/GenBank/DDBJ whole genome shotgun (WGS) entry which is preliminary data.</text>
</comment>
<sequence>MNTSLTIHQKMNQPMDLLKTSKLIQICDLVWHKHVLQFINITTIDKAVKGGAWLARFKLMVVVVVGGYVEAVFQASGRCCVHSASILAGEAGKRIQEGKILG</sequence>
<reference evidence="1" key="1">
    <citation type="journal article" date="2020" name="G3 (Bethesda)">
        <title>High-Quality Assemblies for Three Invasive Social Wasps from the &lt;i&gt;Vespula&lt;/i&gt; Genus.</title>
        <authorList>
            <person name="Harrop T.W.R."/>
            <person name="Guhlin J."/>
            <person name="McLaughlin G.M."/>
            <person name="Permina E."/>
            <person name="Stockwell P."/>
            <person name="Gilligan J."/>
            <person name="Le Lec M.F."/>
            <person name="Gruber M.A.M."/>
            <person name="Quinn O."/>
            <person name="Lovegrove M."/>
            <person name="Duncan E.J."/>
            <person name="Remnant E.J."/>
            <person name="Van Eeckhoven J."/>
            <person name="Graham B."/>
            <person name="Knapp R.A."/>
            <person name="Langford K.W."/>
            <person name="Kronenberg Z."/>
            <person name="Press M.O."/>
            <person name="Eacker S.M."/>
            <person name="Wilson-Rankin E.E."/>
            <person name="Purcell J."/>
            <person name="Lester P.J."/>
            <person name="Dearden P.K."/>
        </authorList>
    </citation>
    <scope>NUCLEOTIDE SEQUENCE</scope>
    <source>
        <strain evidence="1">Marl-1</strain>
    </source>
</reference>
<proteinExistence type="predicted"/>
<evidence type="ECO:0000313" key="2">
    <source>
        <dbReference type="Proteomes" id="UP000614350"/>
    </source>
</evidence>
<gene>
    <name evidence="1" type="ORF">HZH66_005007</name>
</gene>
<dbReference type="AlphaFoldDB" id="A0A834NBE1"/>
<organism evidence="1 2">
    <name type="scientific">Vespula vulgaris</name>
    <name type="common">Yellow jacket</name>
    <name type="synonym">Wasp</name>
    <dbReference type="NCBI Taxonomy" id="7454"/>
    <lineage>
        <taxon>Eukaryota</taxon>
        <taxon>Metazoa</taxon>
        <taxon>Ecdysozoa</taxon>
        <taxon>Arthropoda</taxon>
        <taxon>Hexapoda</taxon>
        <taxon>Insecta</taxon>
        <taxon>Pterygota</taxon>
        <taxon>Neoptera</taxon>
        <taxon>Endopterygota</taxon>
        <taxon>Hymenoptera</taxon>
        <taxon>Apocrita</taxon>
        <taxon>Aculeata</taxon>
        <taxon>Vespoidea</taxon>
        <taxon>Vespidae</taxon>
        <taxon>Vespinae</taxon>
        <taxon>Vespula</taxon>
    </lineage>
</organism>
<keyword evidence="2" id="KW-1185">Reference proteome</keyword>
<protein>
    <submittedName>
        <fullName evidence="1">Uncharacterized protein</fullName>
    </submittedName>
</protein>
<dbReference type="EMBL" id="JACSEA010000004">
    <property type="protein sequence ID" value="KAF7402740.1"/>
    <property type="molecule type" value="Genomic_DNA"/>
</dbReference>
<accession>A0A834NBE1</accession>
<evidence type="ECO:0000313" key="1">
    <source>
        <dbReference type="EMBL" id="KAF7402740.1"/>
    </source>
</evidence>
<name>A0A834NBE1_VESVU</name>
<dbReference type="Proteomes" id="UP000614350">
    <property type="component" value="Unassembled WGS sequence"/>
</dbReference>